<keyword evidence="3" id="KW-1185">Reference proteome</keyword>
<protein>
    <submittedName>
        <fullName evidence="2">Uncharacterized protein</fullName>
    </submittedName>
</protein>
<reference evidence="3" key="1">
    <citation type="journal article" date="2016" name="Nat. Commun.">
        <title>The Gonium pectorale genome demonstrates co-option of cell cycle regulation during the evolution of multicellularity.</title>
        <authorList>
            <person name="Hanschen E.R."/>
            <person name="Marriage T.N."/>
            <person name="Ferris P.J."/>
            <person name="Hamaji T."/>
            <person name="Toyoda A."/>
            <person name="Fujiyama A."/>
            <person name="Neme R."/>
            <person name="Noguchi H."/>
            <person name="Minakuchi Y."/>
            <person name="Suzuki M."/>
            <person name="Kawai-Toyooka H."/>
            <person name="Smith D.R."/>
            <person name="Sparks H."/>
            <person name="Anderson J."/>
            <person name="Bakaric R."/>
            <person name="Luria V."/>
            <person name="Karger A."/>
            <person name="Kirschner M.W."/>
            <person name="Durand P.M."/>
            <person name="Michod R.E."/>
            <person name="Nozaki H."/>
            <person name="Olson B.J."/>
        </authorList>
    </citation>
    <scope>NUCLEOTIDE SEQUENCE [LARGE SCALE GENOMIC DNA]</scope>
    <source>
        <strain evidence="3">NIES-2863</strain>
    </source>
</reference>
<evidence type="ECO:0000313" key="2">
    <source>
        <dbReference type="EMBL" id="KXZ56837.1"/>
    </source>
</evidence>
<sequence>MRTGPGSGPELSYSRRVALLRKPALTAADKLSVAPEERARIFRELRRARPWPPGQPPSALPGGRSSKQPHLLRVFVYGIDDVRLYKALEGAGLLGRVVLVGSVAAGDAVLASRTKRTGKAVELKEVSNAARNAGKPFIELPALSPVRVAEAVEQLTGWLVPQHLRARPTPPVSFLPPLEQDGASQEALATLTGGLPLHAYIAARAAYHPPEEVLREMDRTDMYDNRERLLSRNPQEREARRAQPLVRPYMERSRITRQRMLAQQRQRQAESSLEEVPW</sequence>
<name>A0A150H3V5_GONPE</name>
<dbReference type="Proteomes" id="UP000075714">
    <property type="component" value="Unassembled WGS sequence"/>
</dbReference>
<feature type="compositionally biased region" description="Pro residues" evidence="1">
    <location>
        <begin position="50"/>
        <end position="59"/>
    </location>
</feature>
<dbReference type="AlphaFoldDB" id="A0A150H3V5"/>
<comment type="caution">
    <text evidence="2">The sequence shown here is derived from an EMBL/GenBank/DDBJ whole genome shotgun (WGS) entry which is preliminary data.</text>
</comment>
<organism evidence="2 3">
    <name type="scientific">Gonium pectorale</name>
    <name type="common">Green alga</name>
    <dbReference type="NCBI Taxonomy" id="33097"/>
    <lineage>
        <taxon>Eukaryota</taxon>
        <taxon>Viridiplantae</taxon>
        <taxon>Chlorophyta</taxon>
        <taxon>core chlorophytes</taxon>
        <taxon>Chlorophyceae</taxon>
        <taxon>CS clade</taxon>
        <taxon>Chlamydomonadales</taxon>
        <taxon>Volvocaceae</taxon>
        <taxon>Gonium</taxon>
    </lineage>
</organism>
<evidence type="ECO:0000313" key="3">
    <source>
        <dbReference type="Proteomes" id="UP000075714"/>
    </source>
</evidence>
<feature type="region of interest" description="Disordered" evidence="1">
    <location>
        <begin position="227"/>
        <end position="253"/>
    </location>
</feature>
<evidence type="ECO:0000256" key="1">
    <source>
        <dbReference type="SAM" id="MobiDB-lite"/>
    </source>
</evidence>
<dbReference type="EMBL" id="LSYV01000002">
    <property type="protein sequence ID" value="KXZ56837.1"/>
    <property type="molecule type" value="Genomic_DNA"/>
</dbReference>
<accession>A0A150H3V5</accession>
<feature type="region of interest" description="Disordered" evidence="1">
    <location>
        <begin position="45"/>
        <end position="65"/>
    </location>
</feature>
<feature type="compositionally biased region" description="Basic and acidic residues" evidence="1">
    <location>
        <begin position="227"/>
        <end position="241"/>
    </location>
</feature>
<gene>
    <name evidence="2" type="ORF">GPECTOR_1g755</name>
</gene>
<proteinExistence type="predicted"/>
<dbReference type="OrthoDB" id="541691at2759"/>